<accession>A0AAD7ZJW1</accession>
<dbReference type="AlphaFoldDB" id="A0AAD7ZJW1"/>
<feature type="non-terminal residue" evidence="1">
    <location>
        <position position="64"/>
    </location>
</feature>
<organism evidence="1 2">
    <name type="scientific">Diploptera punctata</name>
    <name type="common">Pacific beetle cockroach</name>
    <dbReference type="NCBI Taxonomy" id="6984"/>
    <lineage>
        <taxon>Eukaryota</taxon>
        <taxon>Metazoa</taxon>
        <taxon>Ecdysozoa</taxon>
        <taxon>Arthropoda</taxon>
        <taxon>Hexapoda</taxon>
        <taxon>Insecta</taxon>
        <taxon>Pterygota</taxon>
        <taxon>Neoptera</taxon>
        <taxon>Polyneoptera</taxon>
        <taxon>Dictyoptera</taxon>
        <taxon>Blattodea</taxon>
        <taxon>Blaberoidea</taxon>
        <taxon>Blaberidae</taxon>
        <taxon>Diplopterinae</taxon>
        <taxon>Diploptera</taxon>
    </lineage>
</organism>
<evidence type="ECO:0000313" key="2">
    <source>
        <dbReference type="Proteomes" id="UP001233999"/>
    </source>
</evidence>
<gene>
    <name evidence="1" type="ORF">L9F63_003733</name>
</gene>
<reference evidence="1" key="2">
    <citation type="submission" date="2023-05" db="EMBL/GenBank/DDBJ databases">
        <authorList>
            <person name="Fouks B."/>
        </authorList>
    </citation>
    <scope>NUCLEOTIDE SEQUENCE</scope>
    <source>
        <strain evidence="1">Stay&amp;Tobe</strain>
        <tissue evidence="1">Testes</tissue>
    </source>
</reference>
<reference evidence="1" key="1">
    <citation type="journal article" date="2023" name="IScience">
        <title>Live-bearing cockroach genome reveals convergent evolutionary mechanisms linked to viviparity in insects and beyond.</title>
        <authorList>
            <person name="Fouks B."/>
            <person name="Harrison M.C."/>
            <person name="Mikhailova A.A."/>
            <person name="Marchal E."/>
            <person name="English S."/>
            <person name="Carruthers M."/>
            <person name="Jennings E.C."/>
            <person name="Chiamaka E.L."/>
            <person name="Frigard R.A."/>
            <person name="Pippel M."/>
            <person name="Attardo G.M."/>
            <person name="Benoit J.B."/>
            <person name="Bornberg-Bauer E."/>
            <person name="Tobe S.S."/>
        </authorList>
    </citation>
    <scope>NUCLEOTIDE SEQUENCE</scope>
    <source>
        <strain evidence="1">Stay&amp;Tobe</strain>
    </source>
</reference>
<feature type="non-terminal residue" evidence="1">
    <location>
        <position position="1"/>
    </location>
</feature>
<evidence type="ECO:0000313" key="1">
    <source>
        <dbReference type="EMBL" id="KAJ9581913.1"/>
    </source>
</evidence>
<keyword evidence="2" id="KW-1185">Reference proteome</keyword>
<comment type="caution">
    <text evidence="1">The sequence shown here is derived from an EMBL/GenBank/DDBJ whole genome shotgun (WGS) entry which is preliminary data.</text>
</comment>
<proteinExistence type="predicted"/>
<sequence length="64" mass="6965">KLINFVIGSFACHKSTALNSGIHRSRTDLNPLTPETGCRLLNATYESMNQATSGYATLSSMFLI</sequence>
<dbReference type="Proteomes" id="UP001233999">
    <property type="component" value="Unassembled WGS sequence"/>
</dbReference>
<dbReference type="EMBL" id="JASPKZ010007835">
    <property type="protein sequence ID" value="KAJ9581913.1"/>
    <property type="molecule type" value="Genomic_DNA"/>
</dbReference>
<protein>
    <submittedName>
        <fullName evidence="1">Uncharacterized protein</fullName>
    </submittedName>
</protein>
<name>A0AAD7ZJW1_DIPPU</name>